<accession>A0A3P7TRV2</accession>
<keyword evidence="3" id="KW-1185">Reference proteome</keyword>
<reference evidence="4" key="2">
    <citation type="submission" date="2019-09" db="UniProtKB">
        <authorList>
            <consortium name="WormBaseParasite"/>
        </authorList>
    </citation>
    <scope>IDENTIFICATION</scope>
</reference>
<evidence type="ECO:0000313" key="4">
    <source>
        <dbReference type="WBParaSite" id="HPBE_0000232101-mRNA-1"/>
    </source>
</evidence>
<evidence type="ECO:0000313" key="3">
    <source>
        <dbReference type="Proteomes" id="UP000050761"/>
    </source>
</evidence>
<evidence type="ECO:0000313" key="2">
    <source>
        <dbReference type="EMBL" id="VDO24496.1"/>
    </source>
</evidence>
<dbReference type="AlphaFoldDB" id="A0A183F829"/>
<feature type="compositionally biased region" description="Basic and acidic residues" evidence="1">
    <location>
        <begin position="179"/>
        <end position="200"/>
    </location>
</feature>
<evidence type="ECO:0000256" key="1">
    <source>
        <dbReference type="SAM" id="MobiDB-lite"/>
    </source>
</evidence>
<sequence>MQQLTDNERPDSVRELLAMLLKFVTPSEKQAASQSEFIDRNSEKMLDRPEVAVSYFAHQCESVFLDRKFVRSLLLLECKNLGVDNSSCATASALLANSGLASSAITDSNLDTCKAGSQDLGSSCVTSSPFISLDVDSFDASAMRLIVKTFKFPRMKRYAATVAQDEAMMKLRETLETLEKKREEERDKEMEREGETEGERRIRRPRFTSDEICSTCVREKRCTLSCAKVFRCSCLIQDEIDQEGRSALVLQSITKTEEITVRPESDAIASLLEHFDMESRRGDSIPLMMNCRKSYLPDAAHRYLRAAVGGGLASSLLALVERARRD</sequence>
<reference evidence="2 3" key="1">
    <citation type="submission" date="2018-11" db="EMBL/GenBank/DDBJ databases">
        <authorList>
            <consortium name="Pathogen Informatics"/>
        </authorList>
    </citation>
    <scope>NUCLEOTIDE SEQUENCE [LARGE SCALE GENOMIC DNA]</scope>
</reference>
<gene>
    <name evidence="2" type="ORF">HPBE_LOCUS2322</name>
</gene>
<dbReference type="EMBL" id="UZAH01003373">
    <property type="protein sequence ID" value="VDO24496.1"/>
    <property type="molecule type" value="Genomic_DNA"/>
</dbReference>
<dbReference type="OrthoDB" id="437889at2759"/>
<accession>A0A183F829</accession>
<name>A0A183F829_HELPZ</name>
<organism evidence="3 4">
    <name type="scientific">Heligmosomoides polygyrus</name>
    <name type="common">Parasitic roundworm</name>
    <dbReference type="NCBI Taxonomy" id="6339"/>
    <lineage>
        <taxon>Eukaryota</taxon>
        <taxon>Metazoa</taxon>
        <taxon>Ecdysozoa</taxon>
        <taxon>Nematoda</taxon>
        <taxon>Chromadorea</taxon>
        <taxon>Rhabditida</taxon>
        <taxon>Rhabditina</taxon>
        <taxon>Rhabditomorpha</taxon>
        <taxon>Strongyloidea</taxon>
        <taxon>Heligmosomidae</taxon>
        <taxon>Heligmosomoides</taxon>
    </lineage>
</organism>
<proteinExistence type="predicted"/>
<feature type="region of interest" description="Disordered" evidence="1">
    <location>
        <begin position="179"/>
        <end position="203"/>
    </location>
</feature>
<protein>
    <submittedName>
        <fullName evidence="4">tRNA-uridine aminocarboxypropyltransferase</fullName>
    </submittedName>
</protein>
<dbReference type="Proteomes" id="UP000050761">
    <property type="component" value="Unassembled WGS sequence"/>
</dbReference>
<dbReference type="WBParaSite" id="HPBE_0000232101-mRNA-1">
    <property type="protein sequence ID" value="HPBE_0000232101-mRNA-1"/>
    <property type="gene ID" value="HPBE_0000232101"/>
</dbReference>